<gene>
    <name evidence="1" type="ORF">QQ020_15675</name>
</gene>
<name>A0ABT8L6X3_9BACT</name>
<keyword evidence="2" id="KW-1185">Reference proteome</keyword>
<dbReference type="GO" id="GO:0008168">
    <property type="term" value="F:methyltransferase activity"/>
    <property type="evidence" value="ECO:0007669"/>
    <property type="project" value="UniProtKB-KW"/>
</dbReference>
<dbReference type="EMBL" id="JAUJEB010000003">
    <property type="protein sequence ID" value="MDN5213510.1"/>
    <property type="molecule type" value="Genomic_DNA"/>
</dbReference>
<comment type="caution">
    <text evidence="1">The sequence shown here is derived from an EMBL/GenBank/DDBJ whole genome shotgun (WGS) entry which is preliminary data.</text>
</comment>
<proteinExistence type="predicted"/>
<evidence type="ECO:0000313" key="1">
    <source>
        <dbReference type="EMBL" id="MDN5213510.1"/>
    </source>
</evidence>
<evidence type="ECO:0000313" key="2">
    <source>
        <dbReference type="Proteomes" id="UP001172083"/>
    </source>
</evidence>
<reference evidence="1" key="1">
    <citation type="submission" date="2023-06" db="EMBL/GenBank/DDBJ databases">
        <title>Genomic of Agaribacillus aureum.</title>
        <authorList>
            <person name="Wang G."/>
        </authorList>
    </citation>
    <scope>NUCLEOTIDE SEQUENCE</scope>
    <source>
        <strain evidence="1">BMA12</strain>
    </source>
</reference>
<dbReference type="Gene3D" id="3.40.50.150">
    <property type="entry name" value="Vaccinia Virus protein VP39"/>
    <property type="match status" value="1"/>
</dbReference>
<dbReference type="PANTHER" id="PTHR43861:SF1">
    <property type="entry name" value="TRANS-ACONITATE 2-METHYLTRANSFERASE"/>
    <property type="match status" value="1"/>
</dbReference>
<accession>A0ABT8L6X3</accession>
<dbReference type="Proteomes" id="UP001172083">
    <property type="component" value="Unassembled WGS sequence"/>
</dbReference>
<protein>
    <submittedName>
        <fullName evidence="1">Class I SAM-dependent methyltransferase</fullName>
        <ecNumber evidence="1">2.1.-.-</ecNumber>
    </submittedName>
</protein>
<keyword evidence="1" id="KW-0489">Methyltransferase</keyword>
<sequence length="227" mass="25719">MKNQVINSWDINAKEWINLIENEGILSRKVTNPAILDTIVKYSPDKILDFGCGEGWLTRSLAAKGFKAYGADAIAALVSYAQEKGSEKYFQLSYQEVISGVAIPFAPFDAMVFNFCLYEKEETVALLNQVRASLRKHGLVFIQTLHPFAMVKSGLPYKSTWMDDAWKGLKGGFKAPHRWYFRTFESWLEDFKASGLQLLSMVEPMPTDDLLPTSVIFVLNKNSNDER</sequence>
<dbReference type="GO" id="GO:0032259">
    <property type="term" value="P:methylation"/>
    <property type="evidence" value="ECO:0007669"/>
    <property type="project" value="UniProtKB-KW"/>
</dbReference>
<dbReference type="PANTHER" id="PTHR43861">
    <property type="entry name" value="TRANS-ACONITATE 2-METHYLTRANSFERASE-RELATED"/>
    <property type="match status" value="1"/>
</dbReference>
<dbReference type="RefSeq" id="WP_346758848.1">
    <property type="nucleotide sequence ID" value="NZ_JAUJEB010000003.1"/>
</dbReference>
<dbReference type="InterPro" id="IPR029063">
    <property type="entry name" value="SAM-dependent_MTases_sf"/>
</dbReference>
<organism evidence="1 2">
    <name type="scientific">Agaribacillus aureus</name>
    <dbReference type="NCBI Taxonomy" id="3051825"/>
    <lineage>
        <taxon>Bacteria</taxon>
        <taxon>Pseudomonadati</taxon>
        <taxon>Bacteroidota</taxon>
        <taxon>Cytophagia</taxon>
        <taxon>Cytophagales</taxon>
        <taxon>Splendidivirgaceae</taxon>
        <taxon>Agaribacillus</taxon>
    </lineage>
</organism>
<dbReference type="Pfam" id="PF13489">
    <property type="entry name" value="Methyltransf_23"/>
    <property type="match status" value="1"/>
</dbReference>
<dbReference type="EC" id="2.1.-.-" evidence="1"/>
<dbReference type="SUPFAM" id="SSF53335">
    <property type="entry name" value="S-adenosyl-L-methionine-dependent methyltransferases"/>
    <property type="match status" value="1"/>
</dbReference>
<dbReference type="CDD" id="cd02440">
    <property type="entry name" value="AdoMet_MTases"/>
    <property type="match status" value="1"/>
</dbReference>
<keyword evidence="1" id="KW-0808">Transferase</keyword>